<dbReference type="Proteomes" id="UP000266673">
    <property type="component" value="Unassembled WGS sequence"/>
</dbReference>
<feature type="chain" id="PRO_5017252827" description="Cyanovirin-N domain-containing protein" evidence="1">
    <location>
        <begin position="26"/>
        <end position="98"/>
    </location>
</feature>
<evidence type="ECO:0000313" key="3">
    <source>
        <dbReference type="Proteomes" id="UP000266673"/>
    </source>
</evidence>
<name>A0A397UYY2_9GLOM</name>
<organism evidence="2 3">
    <name type="scientific">Gigaspora rosea</name>
    <dbReference type="NCBI Taxonomy" id="44941"/>
    <lineage>
        <taxon>Eukaryota</taxon>
        <taxon>Fungi</taxon>
        <taxon>Fungi incertae sedis</taxon>
        <taxon>Mucoromycota</taxon>
        <taxon>Glomeromycotina</taxon>
        <taxon>Glomeromycetes</taxon>
        <taxon>Diversisporales</taxon>
        <taxon>Gigasporaceae</taxon>
        <taxon>Gigaspora</taxon>
    </lineage>
</organism>
<reference evidence="2 3" key="1">
    <citation type="submission" date="2018-06" db="EMBL/GenBank/DDBJ databases">
        <title>Comparative genomics reveals the genomic features of Rhizophagus irregularis, R. cerebriforme, R. diaphanum and Gigaspora rosea, and their symbiotic lifestyle signature.</title>
        <authorList>
            <person name="Morin E."/>
            <person name="San Clemente H."/>
            <person name="Chen E.C.H."/>
            <person name="De La Providencia I."/>
            <person name="Hainaut M."/>
            <person name="Kuo A."/>
            <person name="Kohler A."/>
            <person name="Murat C."/>
            <person name="Tang N."/>
            <person name="Roy S."/>
            <person name="Loubradou J."/>
            <person name="Henrissat B."/>
            <person name="Grigoriev I.V."/>
            <person name="Corradi N."/>
            <person name="Roux C."/>
            <person name="Martin F.M."/>
        </authorList>
    </citation>
    <scope>NUCLEOTIDE SEQUENCE [LARGE SCALE GENOMIC DNA]</scope>
    <source>
        <strain evidence="2 3">DAOM 194757</strain>
    </source>
</reference>
<keyword evidence="3" id="KW-1185">Reference proteome</keyword>
<gene>
    <name evidence="2" type="ORF">C2G38_2195302</name>
</gene>
<keyword evidence="1" id="KW-0732">Signal</keyword>
<dbReference type="OrthoDB" id="10326616at2759"/>
<dbReference type="AlphaFoldDB" id="A0A397UYY2"/>
<evidence type="ECO:0000313" key="2">
    <source>
        <dbReference type="EMBL" id="RIB14377.1"/>
    </source>
</evidence>
<evidence type="ECO:0008006" key="4">
    <source>
        <dbReference type="Google" id="ProtNLM"/>
    </source>
</evidence>
<comment type="caution">
    <text evidence="2">The sequence shown here is derived from an EMBL/GenBank/DDBJ whole genome shotgun (WGS) entry which is preliminary data.</text>
</comment>
<sequence length="98" mass="10893">MKFTSFIVAIIAALVTMNFTPYVEGAITSVTAYSGGGRALDNEECISHCLMHLHVDETYKTFRVQVESIDSRLTTITNDRDHCVRLHGNAARIEISDC</sequence>
<accession>A0A397UYY2</accession>
<proteinExistence type="predicted"/>
<evidence type="ECO:0000256" key="1">
    <source>
        <dbReference type="SAM" id="SignalP"/>
    </source>
</evidence>
<protein>
    <recommendedName>
        <fullName evidence="4">Cyanovirin-N domain-containing protein</fullName>
    </recommendedName>
</protein>
<feature type="signal peptide" evidence="1">
    <location>
        <begin position="1"/>
        <end position="25"/>
    </location>
</feature>
<dbReference type="EMBL" id="QKWP01000836">
    <property type="protein sequence ID" value="RIB14377.1"/>
    <property type="molecule type" value="Genomic_DNA"/>
</dbReference>